<feature type="region of interest" description="Disordered" evidence="1">
    <location>
        <begin position="1"/>
        <end position="26"/>
    </location>
</feature>
<name>A0A5M8PGP1_9LECA</name>
<proteinExistence type="predicted"/>
<accession>A0A5M8PGP1</accession>
<comment type="caution">
    <text evidence="2">The sequence shown here is derived from an EMBL/GenBank/DDBJ whole genome shotgun (WGS) entry which is preliminary data.</text>
</comment>
<feature type="compositionally biased region" description="Gly residues" evidence="1">
    <location>
        <begin position="225"/>
        <end position="236"/>
    </location>
</feature>
<feature type="region of interest" description="Disordered" evidence="1">
    <location>
        <begin position="70"/>
        <end position="96"/>
    </location>
</feature>
<feature type="region of interest" description="Disordered" evidence="1">
    <location>
        <begin position="337"/>
        <end position="356"/>
    </location>
</feature>
<feature type="compositionally biased region" description="Basic and acidic residues" evidence="1">
    <location>
        <begin position="238"/>
        <end position="248"/>
    </location>
</feature>
<organism evidence="2 3">
    <name type="scientific">Lasallia pustulata</name>
    <dbReference type="NCBI Taxonomy" id="136370"/>
    <lineage>
        <taxon>Eukaryota</taxon>
        <taxon>Fungi</taxon>
        <taxon>Dikarya</taxon>
        <taxon>Ascomycota</taxon>
        <taxon>Pezizomycotina</taxon>
        <taxon>Lecanoromycetes</taxon>
        <taxon>OSLEUM clade</taxon>
        <taxon>Umbilicariomycetidae</taxon>
        <taxon>Umbilicariales</taxon>
        <taxon>Umbilicariaceae</taxon>
        <taxon>Lasallia</taxon>
    </lineage>
</organism>
<dbReference type="EMBL" id="VXIT01000014">
    <property type="protein sequence ID" value="KAA6408233.1"/>
    <property type="molecule type" value="Genomic_DNA"/>
</dbReference>
<reference evidence="2 3" key="1">
    <citation type="submission" date="2019-09" db="EMBL/GenBank/DDBJ databases">
        <title>The hologenome of the rock-dwelling lichen Lasallia pustulata.</title>
        <authorList>
            <person name="Greshake Tzovaras B."/>
            <person name="Segers F."/>
            <person name="Bicker A."/>
            <person name="Dal Grande F."/>
            <person name="Otte J."/>
            <person name="Hankeln T."/>
            <person name="Schmitt I."/>
            <person name="Ebersberger I."/>
        </authorList>
    </citation>
    <scope>NUCLEOTIDE SEQUENCE [LARGE SCALE GENOMIC DNA]</scope>
    <source>
        <strain evidence="2">A1-1</strain>
    </source>
</reference>
<feature type="region of interest" description="Disordered" evidence="1">
    <location>
        <begin position="157"/>
        <end position="180"/>
    </location>
</feature>
<feature type="region of interest" description="Disordered" evidence="1">
    <location>
        <begin position="217"/>
        <end position="290"/>
    </location>
</feature>
<protein>
    <submittedName>
        <fullName evidence="2">Uncharacterized protein</fullName>
    </submittedName>
</protein>
<feature type="compositionally biased region" description="Polar residues" evidence="1">
    <location>
        <begin position="13"/>
        <end position="23"/>
    </location>
</feature>
<gene>
    <name evidence="2" type="ORF">FRX48_07975</name>
</gene>
<dbReference type="Proteomes" id="UP000324767">
    <property type="component" value="Unassembled WGS sequence"/>
</dbReference>
<evidence type="ECO:0000313" key="2">
    <source>
        <dbReference type="EMBL" id="KAA6408233.1"/>
    </source>
</evidence>
<evidence type="ECO:0000256" key="1">
    <source>
        <dbReference type="SAM" id="MobiDB-lite"/>
    </source>
</evidence>
<feature type="compositionally biased region" description="Pro residues" evidence="1">
    <location>
        <begin position="70"/>
        <end position="94"/>
    </location>
</feature>
<evidence type="ECO:0000313" key="3">
    <source>
        <dbReference type="Proteomes" id="UP000324767"/>
    </source>
</evidence>
<sequence>MYNNNRRLPGVNRVTSGTSSLPPTTRILFRGQGLSSEGMERLERECEATEHLIKNTVMAADLQRMQACTPRPPLALRPSPSAEPPPNPQLPPYPTQRVTYSEQDVDTLVEVCIQRLPEYSELKRGEMGRFWKQIRAEVYRQSGKDFKTSDRKMASLAKQRASTRRSCNQRQQADEPSEREKLLDQWNGRLATEEARQTNQRAENGIQFRQSNRRLVSKSEVYEEGGVGGGGGGSGEGAEERLQREGVPRRALSGVAQQGTRGSDSGERERATTRSAMGNQGGERKTSLKRERAKLIGQYLDDWREVNRNNQKSVVELAKGLGRMEEKVDSLLLMVAGEKQGRKRRREESEQGEELS</sequence>
<dbReference type="AlphaFoldDB" id="A0A5M8PGP1"/>